<accession>A0A5M9MIE5</accession>
<dbReference type="RefSeq" id="XP_033426132.1">
    <property type="nucleotide sequence ID" value="XM_033570100.1"/>
</dbReference>
<comment type="caution">
    <text evidence="2">The sequence shown here is derived from an EMBL/GenBank/DDBJ whole genome shotgun (WGS) entry which is preliminary data.</text>
</comment>
<sequence>MCTLFHRTYLMAMEMAKTAKRALDFELAIRSTTSGPSDSSAATLAAGYWETSPDGILSGQALWLDLKRIEAVYRESNTHDYEMVKTVSLRQINPLALLTLQEKGDAEFDIPEVLFDLDFPGHFCRRIVSVAVSIPCIVGANTNLSCTLSLNQHKYRISSSADGYDAQKAAAFRTDRIPITSIAVSSGVRDTGALDLDFRGNEQYGPFEGAGAISTWHISLPKTLRQFDYSSITDVVLHLRYTAFGAGGLLEMSASTAVNKWAKQPTIPAPGSEYGRVDKVLAVDLANDYPSEWQQVCSTGTTTLQNLDQRLPFWARTATKSSAITLLITPKPDSPNPQIRANGITAKAEASGPLGEYSTYQFKQGLDVTKPWTIKNLNHDHGFQRAWLLIQYSI</sequence>
<reference evidence="2 3" key="1">
    <citation type="submission" date="2019-08" db="EMBL/GenBank/DDBJ databases">
        <title>The genome sequence of a newly discovered highly antifungal drug resistant Aspergillus species, Aspergillus tanneri NIH 1004.</title>
        <authorList>
            <person name="Mounaud S."/>
            <person name="Singh I."/>
            <person name="Joardar V."/>
            <person name="Pakala S."/>
            <person name="Pakala S."/>
            <person name="Venepally P."/>
            <person name="Chung J.K."/>
            <person name="Losada L."/>
            <person name="Nierman W.C."/>
        </authorList>
    </citation>
    <scope>NUCLEOTIDE SEQUENCE [LARGE SCALE GENOMIC DNA]</scope>
    <source>
        <strain evidence="2 3">NIH1004</strain>
    </source>
</reference>
<name>A0A5M9MIE5_9EURO</name>
<feature type="domain" description="Tc toxin complex TcA C-terminal TcB-binding" evidence="1">
    <location>
        <begin position="3"/>
        <end position="243"/>
    </location>
</feature>
<dbReference type="OrthoDB" id="4503544at2759"/>
<evidence type="ECO:0000313" key="2">
    <source>
        <dbReference type="EMBL" id="KAA8646771.1"/>
    </source>
</evidence>
<dbReference type="AlphaFoldDB" id="A0A5M9MIE5"/>
<evidence type="ECO:0000313" key="3">
    <source>
        <dbReference type="Proteomes" id="UP000324241"/>
    </source>
</evidence>
<gene>
    <name evidence="2" type="ORF">ATNIH1004_005446</name>
</gene>
<dbReference type="Pfam" id="PF18276">
    <property type="entry name" value="TcA_TcB_BD"/>
    <property type="match status" value="1"/>
</dbReference>
<dbReference type="EMBL" id="QUQM01000004">
    <property type="protein sequence ID" value="KAA8646771.1"/>
    <property type="molecule type" value="Genomic_DNA"/>
</dbReference>
<dbReference type="Proteomes" id="UP000324241">
    <property type="component" value="Unassembled WGS sequence"/>
</dbReference>
<protein>
    <recommendedName>
        <fullName evidence="1">Tc toxin complex TcA C-terminal TcB-binding domain-containing protein</fullName>
    </recommendedName>
</protein>
<dbReference type="InterPro" id="IPR040840">
    <property type="entry name" value="TcA_TcB_BD"/>
</dbReference>
<evidence type="ECO:0000259" key="1">
    <source>
        <dbReference type="Pfam" id="PF18276"/>
    </source>
</evidence>
<organism evidence="2 3">
    <name type="scientific">Aspergillus tanneri</name>
    <dbReference type="NCBI Taxonomy" id="1220188"/>
    <lineage>
        <taxon>Eukaryota</taxon>
        <taxon>Fungi</taxon>
        <taxon>Dikarya</taxon>
        <taxon>Ascomycota</taxon>
        <taxon>Pezizomycotina</taxon>
        <taxon>Eurotiomycetes</taxon>
        <taxon>Eurotiomycetidae</taxon>
        <taxon>Eurotiales</taxon>
        <taxon>Aspergillaceae</taxon>
        <taxon>Aspergillus</taxon>
        <taxon>Aspergillus subgen. Circumdati</taxon>
    </lineage>
</organism>
<proteinExistence type="predicted"/>
<dbReference type="VEuPathDB" id="FungiDB:EYZ11_013507"/>
<dbReference type="GeneID" id="54328148"/>